<sequence length="50" mass="5589">MHYNYAKGILVFIIGFVISFFVISFFEDTLLGVIAAICYLAAIISVLDKK</sequence>
<evidence type="ECO:0000256" key="1">
    <source>
        <dbReference type="SAM" id="Phobius"/>
    </source>
</evidence>
<keyword evidence="1" id="KW-0472">Membrane</keyword>
<accession>A0A1G9G0G5</accession>
<feature type="transmembrane region" description="Helical" evidence="1">
    <location>
        <begin position="5"/>
        <end position="23"/>
    </location>
</feature>
<dbReference type="AlphaFoldDB" id="A0A1G9G0G5"/>
<name>A0A1G9G0G5_9LACT</name>
<proteinExistence type="predicted"/>
<evidence type="ECO:0000313" key="3">
    <source>
        <dbReference type="Proteomes" id="UP000199433"/>
    </source>
</evidence>
<organism evidence="2 3">
    <name type="scientific">Alkalibacterium thalassium</name>
    <dbReference type="NCBI Taxonomy" id="426701"/>
    <lineage>
        <taxon>Bacteria</taxon>
        <taxon>Bacillati</taxon>
        <taxon>Bacillota</taxon>
        <taxon>Bacilli</taxon>
        <taxon>Lactobacillales</taxon>
        <taxon>Carnobacteriaceae</taxon>
        <taxon>Alkalibacterium</taxon>
    </lineage>
</organism>
<dbReference type="Proteomes" id="UP000199433">
    <property type="component" value="Unassembled WGS sequence"/>
</dbReference>
<evidence type="ECO:0000313" key="2">
    <source>
        <dbReference type="EMBL" id="SDK94110.1"/>
    </source>
</evidence>
<gene>
    <name evidence="2" type="ORF">SAMN04488098_10929</name>
</gene>
<dbReference type="EMBL" id="FNFK01000092">
    <property type="protein sequence ID" value="SDK94110.1"/>
    <property type="molecule type" value="Genomic_DNA"/>
</dbReference>
<protein>
    <submittedName>
        <fullName evidence="2">Uncharacterized protein</fullName>
    </submittedName>
</protein>
<keyword evidence="3" id="KW-1185">Reference proteome</keyword>
<dbReference type="RefSeq" id="WP_176759710.1">
    <property type="nucleotide sequence ID" value="NZ_FNFK01000092.1"/>
</dbReference>
<reference evidence="3" key="1">
    <citation type="submission" date="2016-10" db="EMBL/GenBank/DDBJ databases">
        <authorList>
            <person name="Varghese N."/>
            <person name="Submissions S."/>
        </authorList>
    </citation>
    <scope>NUCLEOTIDE SEQUENCE [LARGE SCALE GENOMIC DNA]</scope>
    <source>
        <strain evidence="3">DSM 19181</strain>
    </source>
</reference>
<feature type="transmembrane region" description="Helical" evidence="1">
    <location>
        <begin position="29"/>
        <end position="47"/>
    </location>
</feature>
<keyword evidence="1" id="KW-1133">Transmembrane helix</keyword>
<keyword evidence="1" id="KW-0812">Transmembrane</keyword>